<dbReference type="EMBL" id="JAKKPZ010000054">
    <property type="protein sequence ID" value="KAI1705707.1"/>
    <property type="molecule type" value="Genomic_DNA"/>
</dbReference>
<dbReference type="GO" id="GO:0007017">
    <property type="term" value="P:microtubule-based process"/>
    <property type="evidence" value="ECO:0007669"/>
    <property type="project" value="InterPro"/>
</dbReference>
<dbReference type="GO" id="GO:0045505">
    <property type="term" value="F:dynein intermediate chain binding"/>
    <property type="evidence" value="ECO:0007669"/>
    <property type="project" value="TreeGrafter"/>
</dbReference>
<dbReference type="Gene3D" id="3.30.740.10">
    <property type="entry name" value="Protein Inhibitor Of Neuronal Nitric Oxide Synthase"/>
    <property type="match status" value="1"/>
</dbReference>
<organism evidence="2 3">
    <name type="scientific">Ditylenchus destructor</name>
    <dbReference type="NCBI Taxonomy" id="166010"/>
    <lineage>
        <taxon>Eukaryota</taxon>
        <taxon>Metazoa</taxon>
        <taxon>Ecdysozoa</taxon>
        <taxon>Nematoda</taxon>
        <taxon>Chromadorea</taxon>
        <taxon>Rhabditida</taxon>
        <taxon>Tylenchina</taxon>
        <taxon>Tylenchomorpha</taxon>
        <taxon>Sphaerularioidea</taxon>
        <taxon>Anguinidae</taxon>
        <taxon>Anguininae</taxon>
        <taxon>Ditylenchus</taxon>
    </lineage>
</organism>
<dbReference type="SMART" id="SM01375">
    <property type="entry name" value="Dynein_light"/>
    <property type="match status" value="1"/>
</dbReference>
<name>A0AAD4R2L1_9BILA</name>
<protein>
    <recommendedName>
        <fullName evidence="1">Dynein light chain</fullName>
    </recommendedName>
</protein>
<evidence type="ECO:0000313" key="3">
    <source>
        <dbReference type="Proteomes" id="UP001201812"/>
    </source>
</evidence>
<reference evidence="2" key="1">
    <citation type="submission" date="2022-01" db="EMBL/GenBank/DDBJ databases">
        <title>Genome Sequence Resource for Two Populations of Ditylenchus destructor, the Migratory Endoparasitic Phytonematode.</title>
        <authorList>
            <person name="Zhang H."/>
            <person name="Lin R."/>
            <person name="Xie B."/>
        </authorList>
    </citation>
    <scope>NUCLEOTIDE SEQUENCE</scope>
    <source>
        <strain evidence="2">BazhouSP</strain>
    </source>
</reference>
<dbReference type="PANTHER" id="PTHR11886:SF35">
    <property type="entry name" value="DYNEIN LIGHT CHAIN"/>
    <property type="match status" value="1"/>
</dbReference>
<keyword evidence="1" id="KW-0505">Motor protein</keyword>
<keyword evidence="1" id="KW-0206">Cytoskeleton</keyword>
<keyword evidence="1" id="KW-0963">Cytoplasm</keyword>
<dbReference type="AlphaFoldDB" id="A0AAD4R2L1"/>
<comment type="subcellular location">
    <subcellularLocation>
        <location evidence="1">Cytoplasm</location>
        <location evidence="1">Cytoskeleton</location>
    </subcellularLocation>
</comment>
<dbReference type="SUPFAM" id="SSF54648">
    <property type="entry name" value="DLC"/>
    <property type="match status" value="1"/>
</dbReference>
<evidence type="ECO:0000313" key="2">
    <source>
        <dbReference type="EMBL" id="KAI1705707.1"/>
    </source>
</evidence>
<dbReference type="Proteomes" id="UP001201812">
    <property type="component" value="Unassembled WGS sequence"/>
</dbReference>
<proteinExistence type="inferred from homology"/>
<keyword evidence="3" id="KW-1185">Reference proteome</keyword>
<dbReference type="GO" id="GO:0005874">
    <property type="term" value="C:microtubule"/>
    <property type="evidence" value="ECO:0007669"/>
    <property type="project" value="UniProtKB-KW"/>
</dbReference>
<comment type="similarity">
    <text evidence="1">Belongs to the dynein light chain family.</text>
</comment>
<evidence type="ECO:0000256" key="1">
    <source>
        <dbReference type="RuleBase" id="RU365010"/>
    </source>
</evidence>
<dbReference type="InterPro" id="IPR037177">
    <property type="entry name" value="DLC_sf"/>
</dbReference>
<gene>
    <name evidence="2" type="ORF">DdX_13501</name>
</gene>
<dbReference type="CDD" id="cd21450">
    <property type="entry name" value="DLC-like_DYNLL1-like"/>
    <property type="match status" value="1"/>
</dbReference>
<dbReference type="Pfam" id="PF01221">
    <property type="entry name" value="Dynein_light"/>
    <property type="match status" value="1"/>
</dbReference>
<dbReference type="GO" id="GO:0005868">
    <property type="term" value="C:cytoplasmic dynein complex"/>
    <property type="evidence" value="ECO:0007669"/>
    <property type="project" value="TreeGrafter"/>
</dbReference>
<sequence>MHINPNDRLIIEAEIFISTVDDDSLQLICDFAWLAMQKSTSPSDVATYLKTKCDQVFGPAWQCIVGKTFGSFVSVDSASLLNFRIGRTMFLVYKTYTREECEAIKETLKVSSI</sequence>
<accession>A0AAD4R2L1</accession>
<comment type="caution">
    <text evidence="2">The sequence shown here is derived from an EMBL/GenBank/DDBJ whole genome shotgun (WGS) entry which is preliminary data.</text>
</comment>
<dbReference type="PANTHER" id="PTHR11886">
    <property type="entry name" value="DYNEIN LIGHT CHAIN"/>
    <property type="match status" value="1"/>
</dbReference>
<keyword evidence="1" id="KW-0243">Dynein</keyword>
<dbReference type="InterPro" id="IPR001372">
    <property type="entry name" value="Dynein_light_chain_typ-1/2"/>
</dbReference>
<keyword evidence="1" id="KW-0493">Microtubule</keyword>